<feature type="chain" id="PRO_5045511439" evidence="1">
    <location>
        <begin position="24"/>
        <end position="367"/>
    </location>
</feature>
<dbReference type="Pfam" id="PF23500">
    <property type="entry name" value="DUF7133"/>
    <property type="match status" value="1"/>
</dbReference>
<evidence type="ECO:0000313" key="3">
    <source>
        <dbReference type="EMBL" id="GGP61011.1"/>
    </source>
</evidence>
<dbReference type="InterPro" id="IPR011042">
    <property type="entry name" value="6-blade_b-propeller_TolB-like"/>
</dbReference>
<reference evidence="4" key="1">
    <citation type="journal article" date="2019" name="Int. J. Syst. Evol. Microbiol.">
        <title>The Global Catalogue of Microorganisms (GCM) 10K type strain sequencing project: providing services to taxonomists for standard genome sequencing and annotation.</title>
        <authorList>
            <consortium name="The Broad Institute Genomics Platform"/>
            <consortium name="The Broad Institute Genome Sequencing Center for Infectious Disease"/>
            <person name="Wu L."/>
            <person name="Ma J."/>
        </authorList>
    </citation>
    <scope>NUCLEOTIDE SEQUENCE [LARGE SCALE GENOMIC DNA]</scope>
    <source>
        <strain evidence="4">JCM 32304</strain>
    </source>
</reference>
<dbReference type="PANTHER" id="PTHR33546:SF1">
    <property type="entry name" value="LARGE, MULTIFUNCTIONAL SECRETED PROTEIN"/>
    <property type="match status" value="1"/>
</dbReference>
<gene>
    <name evidence="3" type="ORF">GCM10009409_28620</name>
</gene>
<dbReference type="Proteomes" id="UP000654367">
    <property type="component" value="Unassembled WGS sequence"/>
</dbReference>
<keyword evidence="4" id="KW-1185">Reference proteome</keyword>
<dbReference type="PANTHER" id="PTHR33546">
    <property type="entry name" value="LARGE, MULTIFUNCTIONAL SECRETED PROTEIN-RELATED"/>
    <property type="match status" value="1"/>
</dbReference>
<name>A0ABQ2Q879_9GAMM</name>
<protein>
    <submittedName>
        <fullName evidence="3">Sorbosone dehydrogenase</fullName>
    </submittedName>
</protein>
<sequence length="367" mass="40698">MIKPTTLITALTCGLCFSFSVSALPLNKIQLPQGFSIDIYADNIENARQMALGEKGTVFVGSRKAGNVYALIDSNQDFKADKQIVIAKDLFMPSGLAFHNGSLYVAEVDKIWRYPNIENSLPDIPTPELVYDKLPNKAHHGWKFIAFGPDGHLYIPVGAPCNVCESQLPFASILKLNIDTKQTTIVAKGVRNSVGFDFHPVSGDLWFTDNGRDMMGDDLPDDELNHVTQTGQHFGFPYVHNTVIHDPDFSNTKTAKLNTPPALTLGAHVAALGMEFYQGTQFPPTYHHSIFIAQHGSWNRTNKVGYRIMQVVVEGNKVIDYQPFATGWLEGEQSWGRPVDVMTLTDGSILVSDDFANAVYRISYIKK</sequence>
<feature type="signal peptide" evidence="1">
    <location>
        <begin position="1"/>
        <end position="23"/>
    </location>
</feature>
<dbReference type="InterPro" id="IPR055557">
    <property type="entry name" value="DUF7133"/>
</dbReference>
<proteinExistence type="predicted"/>
<dbReference type="Gene3D" id="2.120.10.30">
    <property type="entry name" value="TolB, C-terminal domain"/>
    <property type="match status" value="1"/>
</dbReference>
<dbReference type="EMBL" id="BMQV01000033">
    <property type="protein sequence ID" value="GGP61011.1"/>
    <property type="molecule type" value="Genomic_DNA"/>
</dbReference>
<accession>A0ABQ2Q879</accession>
<dbReference type="RefSeq" id="WP_188921552.1">
    <property type="nucleotide sequence ID" value="NZ_BMQV01000033.1"/>
</dbReference>
<feature type="domain" description="DUF7133" evidence="2">
    <location>
        <begin position="26"/>
        <end position="356"/>
    </location>
</feature>
<organism evidence="3 4">
    <name type="scientific">Shewanella saliphila</name>
    <dbReference type="NCBI Taxonomy" id="2282698"/>
    <lineage>
        <taxon>Bacteria</taxon>
        <taxon>Pseudomonadati</taxon>
        <taxon>Pseudomonadota</taxon>
        <taxon>Gammaproteobacteria</taxon>
        <taxon>Alteromonadales</taxon>
        <taxon>Shewanellaceae</taxon>
        <taxon>Shewanella</taxon>
    </lineage>
</organism>
<evidence type="ECO:0000259" key="2">
    <source>
        <dbReference type="Pfam" id="PF23500"/>
    </source>
</evidence>
<dbReference type="SUPFAM" id="SSF50952">
    <property type="entry name" value="Soluble quinoprotein glucose dehydrogenase"/>
    <property type="match status" value="1"/>
</dbReference>
<evidence type="ECO:0000313" key="4">
    <source>
        <dbReference type="Proteomes" id="UP000654367"/>
    </source>
</evidence>
<dbReference type="InterPro" id="IPR011041">
    <property type="entry name" value="Quinoprot_gluc/sorb_DH_b-prop"/>
</dbReference>
<keyword evidence="1" id="KW-0732">Signal</keyword>
<comment type="caution">
    <text evidence="3">The sequence shown here is derived from an EMBL/GenBank/DDBJ whole genome shotgun (WGS) entry which is preliminary data.</text>
</comment>
<evidence type="ECO:0000256" key="1">
    <source>
        <dbReference type="SAM" id="SignalP"/>
    </source>
</evidence>